<dbReference type="InterPro" id="IPR016169">
    <property type="entry name" value="FAD-bd_PCMH_sub2"/>
</dbReference>
<dbReference type="Proteomes" id="UP001140510">
    <property type="component" value="Unassembled WGS sequence"/>
</dbReference>
<dbReference type="OrthoDB" id="415825at2759"/>
<dbReference type="PANTHER" id="PTHR42973:SF39">
    <property type="entry name" value="FAD-BINDING PCMH-TYPE DOMAIN-CONTAINING PROTEIN"/>
    <property type="match status" value="1"/>
</dbReference>
<comment type="caution">
    <text evidence="8">The sequence shown here is derived from an EMBL/GenBank/DDBJ whole genome shotgun (WGS) entry which is preliminary data.</text>
</comment>
<evidence type="ECO:0000256" key="4">
    <source>
        <dbReference type="ARBA" id="ARBA00022827"/>
    </source>
</evidence>
<reference evidence="8" key="1">
    <citation type="submission" date="2022-10" db="EMBL/GenBank/DDBJ databases">
        <title>Tapping the CABI collections for fungal endophytes: first genome assemblies for Collariella, Neodidymelliopsis, Ascochyta clinopodiicola, Didymella pomorum, Didymosphaeria variabile, Neocosmospora piperis and Neocucurbitaria cava.</title>
        <authorList>
            <person name="Hill R."/>
        </authorList>
    </citation>
    <scope>NUCLEOTIDE SEQUENCE</scope>
    <source>
        <strain evidence="8">IMI 355091</strain>
    </source>
</reference>
<evidence type="ECO:0000259" key="7">
    <source>
        <dbReference type="PROSITE" id="PS51387"/>
    </source>
</evidence>
<feature type="signal peptide" evidence="6">
    <location>
        <begin position="1"/>
        <end position="16"/>
    </location>
</feature>
<gene>
    <name evidence="8" type="ORF">N0V91_005382</name>
</gene>
<evidence type="ECO:0000256" key="5">
    <source>
        <dbReference type="ARBA" id="ARBA00023002"/>
    </source>
</evidence>
<dbReference type="InterPro" id="IPR036318">
    <property type="entry name" value="FAD-bd_PCMH-like_sf"/>
</dbReference>
<dbReference type="GO" id="GO:0016491">
    <property type="term" value="F:oxidoreductase activity"/>
    <property type="evidence" value="ECO:0007669"/>
    <property type="project" value="UniProtKB-KW"/>
</dbReference>
<evidence type="ECO:0000256" key="6">
    <source>
        <dbReference type="SAM" id="SignalP"/>
    </source>
</evidence>
<dbReference type="Gene3D" id="3.40.462.20">
    <property type="match status" value="1"/>
</dbReference>
<dbReference type="PROSITE" id="PS51387">
    <property type="entry name" value="FAD_PCMH"/>
    <property type="match status" value="1"/>
</dbReference>
<keyword evidence="4" id="KW-0274">FAD</keyword>
<keyword evidence="5" id="KW-0560">Oxidoreductase</keyword>
<dbReference type="InterPro" id="IPR006094">
    <property type="entry name" value="Oxid_FAD_bind_N"/>
</dbReference>
<organism evidence="8 9">
    <name type="scientific">Didymella pomorum</name>
    <dbReference type="NCBI Taxonomy" id="749634"/>
    <lineage>
        <taxon>Eukaryota</taxon>
        <taxon>Fungi</taxon>
        <taxon>Dikarya</taxon>
        <taxon>Ascomycota</taxon>
        <taxon>Pezizomycotina</taxon>
        <taxon>Dothideomycetes</taxon>
        <taxon>Pleosporomycetidae</taxon>
        <taxon>Pleosporales</taxon>
        <taxon>Pleosporineae</taxon>
        <taxon>Didymellaceae</taxon>
        <taxon>Didymella</taxon>
    </lineage>
</organism>
<dbReference type="PANTHER" id="PTHR42973">
    <property type="entry name" value="BINDING OXIDOREDUCTASE, PUTATIVE (AFU_ORTHOLOGUE AFUA_1G17690)-RELATED"/>
    <property type="match status" value="1"/>
</dbReference>
<dbReference type="Gene3D" id="3.30.465.10">
    <property type="match status" value="1"/>
</dbReference>
<dbReference type="Pfam" id="PF08031">
    <property type="entry name" value="BBE"/>
    <property type="match status" value="1"/>
</dbReference>
<evidence type="ECO:0000256" key="3">
    <source>
        <dbReference type="ARBA" id="ARBA00022630"/>
    </source>
</evidence>
<keyword evidence="3" id="KW-0285">Flavoprotein</keyword>
<dbReference type="InterPro" id="IPR012951">
    <property type="entry name" value="BBE"/>
</dbReference>
<evidence type="ECO:0000256" key="1">
    <source>
        <dbReference type="ARBA" id="ARBA00001974"/>
    </source>
</evidence>
<evidence type="ECO:0000313" key="9">
    <source>
        <dbReference type="Proteomes" id="UP001140510"/>
    </source>
</evidence>
<dbReference type="Gene3D" id="3.30.43.10">
    <property type="entry name" value="Uridine Diphospho-n-acetylenolpyruvylglucosamine Reductase, domain 2"/>
    <property type="match status" value="1"/>
</dbReference>
<name>A0A9W8ZCZ7_9PLEO</name>
<feature type="chain" id="PRO_5040946501" description="FAD-binding PCMH-type domain-containing protein" evidence="6">
    <location>
        <begin position="17"/>
        <end position="472"/>
    </location>
</feature>
<proteinExistence type="inferred from homology"/>
<comment type="cofactor">
    <cofactor evidence="1">
        <name>FAD</name>
        <dbReference type="ChEBI" id="CHEBI:57692"/>
    </cofactor>
</comment>
<comment type="similarity">
    <text evidence="2">Belongs to the oxygen-dependent FAD-linked oxidoreductase family.</text>
</comment>
<sequence length="472" mass="50158">MKGLIVLLSAVSSVTALAFRAPAVAQDLAALVSVPSSVSIELQARWSDFNAPLPSVVVNVTSEKDVAAVIKYCTKAKVPFLAQNGGVGWANTFKLGSTGVLINLAGLNAVSIAADRKTATIGGGASVGDTIAAADAAGALILTANCNCVGSLSAYLGGGYGNLMGEIGFGVDNIISLRVVTSSGSVLTVDKSSNPDLFWALRGAGPNFGIVVSATVTALPATAEDRTAWINNLFFTPDKLPQIAQAIEDLSLTPNQRVYLVLTSSGPPENAPSVLVTGFLRKGTEESGRAAFKALYDLGPENESSAVAPYANWNDANIGFCTRGERKPAFSTTIIGMQPYTWPQIWELYKDFQAKGPNSAVLIERYNLTKARTLPGGDVSLNKALREGAFAQAIVIPWYNDAALNDEALHFGRTVRDIWSDEEDARQNPTYANFANGDESLEAIYGESLPRLRELKRKWDPEGVFGQWFAIT</sequence>
<dbReference type="GO" id="GO:0071949">
    <property type="term" value="F:FAD binding"/>
    <property type="evidence" value="ECO:0007669"/>
    <property type="project" value="InterPro"/>
</dbReference>
<evidence type="ECO:0000313" key="8">
    <source>
        <dbReference type="EMBL" id="KAJ4405223.1"/>
    </source>
</evidence>
<dbReference type="SUPFAM" id="SSF56176">
    <property type="entry name" value="FAD-binding/transporter-associated domain-like"/>
    <property type="match status" value="1"/>
</dbReference>
<feature type="domain" description="FAD-binding PCMH-type" evidence="7">
    <location>
        <begin position="50"/>
        <end position="221"/>
    </location>
</feature>
<accession>A0A9W8ZCZ7</accession>
<dbReference type="InterPro" id="IPR050416">
    <property type="entry name" value="FAD-linked_Oxidoreductase"/>
</dbReference>
<dbReference type="Pfam" id="PF01565">
    <property type="entry name" value="FAD_binding_4"/>
    <property type="match status" value="1"/>
</dbReference>
<keyword evidence="9" id="KW-1185">Reference proteome</keyword>
<dbReference type="AlphaFoldDB" id="A0A9W8ZCZ7"/>
<evidence type="ECO:0000256" key="2">
    <source>
        <dbReference type="ARBA" id="ARBA00005466"/>
    </source>
</evidence>
<dbReference type="InterPro" id="IPR016167">
    <property type="entry name" value="FAD-bd_PCMH_sub1"/>
</dbReference>
<dbReference type="InterPro" id="IPR016166">
    <property type="entry name" value="FAD-bd_PCMH"/>
</dbReference>
<dbReference type="EMBL" id="JAPEVA010000036">
    <property type="protein sequence ID" value="KAJ4405223.1"/>
    <property type="molecule type" value="Genomic_DNA"/>
</dbReference>
<protein>
    <recommendedName>
        <fullName evidence="7">FAD-binding PCMH-type domain-containing protein</fullName>
    </recommendedName>
</protein>
<keyword evidence="6" id="KW-0732">Signal</keyword>